<evidence type="ECO:0000259" key="1">
    <source>
        <dbReference type="Pfam" id="PF00646"/>
    </source>
</evidence>
<dbReference type="Gene3D" id="3.80.10.10">
    <property type="entry name" value="Ribonuclease Inhibitor"/>
    <property type="match status" value="1"/>
</dbReference>
<dbReference type="GO" id="GO:0031398">
    <property type="term" value="P:positive regulation of protein ubiquitination"/>
    <property type="evidence" value="ECO:0007669"/>
    <property type="project" value="TreeGrafter"/>
</dbReference>
<name>A0A0M4EJ52_DROBS</name>
<feature type="domain" description="F-box" evidence="1">
    <location>
        <begin position="3"/>
        <end position="35"/>
    </location>
</feature>
<dbReference type="AlphaFoldDB" id="A0A0M4EJ52"/>
<evidence type="ECO:0000313" key="2">
    <source>
        <dbReference type="EMBL" id="ALC44001.1"/>
    </source>
</evidence>
<accession>A0A0M4EJ52</accession>
<dbReference type="STRING" id="30019.A0A0M4EJ52"/>
<dbReference type="OrthoDB" id="8757000at2759"/>
<proteinExistence type="predicted"/>
<dbReference type="InterPro" id="IPR032675">
    <property type="entry name" value="LRR_dom_sf"/>
</dbReference>
<dbReference type="InterPro" id="IPR001810">
    <property type="entry name" value="F-box_dom"/>
</dbReference>
<sequence>MAWEKIPAVALNQIYDYLSFEDLKVVSTCCWSWRTNFFQRRYFKNFRFHIDVALDDQLAFFHCFMCNLAQEVSISFDLNNAGQAQKMRRLLNKVARSDNIRALRLQTSNVGVASAANSLTDNVVAMEQTFIEPLRLLLSRVSQPCQILDLGAIEALTYYGDDLLQALANPQELLELTLASINYDPSHYPILTLDTSLLQKCAGLQVLSLDYDSLNDEMLHTIQVLPLRKLLIAVHGLDSEEQAGACDAAWVRFSEHFENIQLVLTLIYAYEAVEQLEVSILRRHMPVTHIRLLFCEFMNRTAIDWMARYFTNTLQSIYYIDTVNKYHGRSDLRFIQHEDPLVMLAWCCKKLEEIVVHGYAMDPHNLVGIARLRGRHLKRLEVSQICWNNGSLTNAFNDEMSGLLGHEWQPCIVEQLPAGLRAPVDFNARDQYVYELMRKDLSD</sequence>
<dbReference type="Proteomes" id="UP000494163">
    <property type="component" value="Chromosome 3L"/>
</dbReference>
<evidence type="ECO:0000313" key="3">
    <source>
        <dbReference type="Proteomes" id="UP000494163"/>
    </source>
</evidence>
<protein>
    <submittedName>
        <fullName evidence="2">CG4911</fullName>
    </submittedName>
</protein>
<keyword evidence="3" id="KW-1185">Reference proteome</keyword>
<organism evidence="2 3">
    <name type="scientific">Drosophila busckii</name>
    <name type="common">Fruit fly</name>
    <dbReference type="NCBI Taxonomy" id="30019"/>
    <lineage>
        <taxon>Eukaryota</taxon>
        <taxon>Metazoa</taxon>
        <taxon>Ecdysozoa</taxon>
        <taxon>Arthropoda</taxon>
        <taxon>Hexapoda</taxon>
        <taxon>Insecta</taxon>
        <taxon>Pterygota</taxon>
        <taxon>Neoptera</taxon>
        <taxon>Endopterygota</taxon>
        <taxon>Diptera</taxon>
        <taxon>Brachycera</taxon>
        <taxon>Muscomorpha</taxon>
        <taxon>Ephydroidea</taxon>
        <taxon>Drosophilidae</taxon>
        <taxon>Drosophila</taxon>
    </lineage>
</organism>
<dbReference type="PANTHER" id="PTHR20933">
    <property type="entry name" value="F-BOX ONLY PROTEIN 33"/>
    <property type="match status" value="1"/>
</dbReference>
<gene>
    <name evidence="2" type="ORF">Dbus_chr3Lg1167</name>
</gene>
<reference evidence="2 3" key="1">
    <citation type="submission" date="2015-08" db="EMBL/GenBank/DDBJ databases">
        <title>Ancestral chromatin configuration constrains chromatin evolution on differentiating sex chromosomes in Drosophila.</title>
        <authorList>
            <person name="Zhou Q."/>
            <person name="Bachtrog D."/>
        </authorList>
    </citation>
    <scope>NUCLEOTIDE SEQUENCE [LARGE SCALE GENOMIC DNA]</scope>
    <source>
        <tissue evidence="2">Whole larvae</tissue>
    </source>
</reference>
<dbReference type="EMBL" id="CP012525">
    <property type="protein sequence ID" value="ALC44001.1"/>
    <property type="molecule type" value="Genomic_DNA"/>
</dbReference>
<dbReference type="OMA" id="QNAFHIQ"/>
<dbReference type="Pfam" id="PF00646">
    <property type="entry name" value="F-box"/>
    <property type="match status" value="1"/>
</dbReference>
<dbReference type="PANTHER" id="PTHR20933:SF3">
    <property type="entry name" value="F-BOX ONLY PROTEIN 33"/>
    <property type="match status" value="1"/>
</dbReference>